<proteinExistence type="inferred from homology"/>
<dbReference type="Pfam" id="PF00676">
    <property type="entry name" value="E1_dh"/>
    <property type="match status" value="1"/>
</dbReference>
<dbReference type="Proteomes" id="UP000775547">
    <property type="component" value="Unassembled WGS sequence"/>
</dbReference>
<dbReference type="Gene3D" id="3.40.50.970">
    <property type="match status" value="1"/>
</dbReference>
<keyword evidence="1 2" id="KW-0560">Oxidoreductase</keyword>
<dbReference type="EC" id="1.2.4.4" evidence="2"/>
<evidence type="ECO:0000256" key="2">
    <source>
        <dbReference type="RuleBase" id="RU365014"/>
    </source>
</evidence>
<keyword evidence="5" id="KW-1185">Reference proteome</keyword>
<dbReference type="AlphaFoldDB" id="A0A9P7KC70"/>
<dbReference type="SUPFAM" id="SSF52518">
    <property type="entry name" value="Thiamin diphosphate-binding fold (THDP-binding)"/>
    <property type="match status" value="1"/>
</dbReference>
<organism evidence="4 5">
    <name type="scientific">Asterophora parasitica</name>
    <dbReference type="NCBI Taxonomy" id="117018"/>
    <lineage>
        <taxon>Eukaryota</taxon>
        <taxon>Fungi</taxon>
        <taxon>Dikarya</taxon>
        <taxon>Basidiomycota</taxon>
        <taxon>Agaricomycotina</taxon>
        <taxon>Agaricomycetes</taxon>
        <taxon>Agaricomycetidae</taxon>
        <taxon>Agaricales</taxon>
        <taxon>Tricholomatineae</taxon>
        <taxon>Lyophyllaceae</taxon>
        <taxon>Asterophora</taxon>
    </lineage>
</organism>
<keyword evidence="2" id="KW-0786">Thiamine pyrophosphate</keyword>
<comment type="similarity">
    <text evidence="2">Belongs to the BCKDHA family.</text>
</comment>
<dbReference type="InterPro" id="IPR050771">
    <property type="entry name" value="Alpha-ketoacid_DH_E1_comp"/>
</dbReference>
<dbReference type="GO" id="GO:0003863">
    <property type="term" value="F:branched-chain 2-oxo acid dehydrogenase activity"/>
    <property type="evidence" value="ECO:0007669"/>
    <property type="project" value="UniProtKB-EC"/>
</dbReference>
<comment type="catalytic activity">
    <reaction evidence="2">
        <text>N(6)-[(R)-lipoyl]-L-lysyl-[protein] + 3-methyl-2-oxobutanoate + H(+) = N(6)-[(R)-S(8)-2-methylpropanoyldihydrolipoyl]-L-lysyl-[protein] + CO2</text>
        <dbReference type="Rhea" id="RHEA:13457"/>
        <dbReference type="Rhea" id="RHEA-COMP:10474"/>
        <dbReference type="Rhea" id="RHEA-COMP:10497"/>
        <dbReference type="ChEBI" id="CHEBI:11851"/>
        <dbReference type="ChEBI" id="CHEBI:15378"/>
        <dbReference type="ChEBI" id="CHEBI:16526"/>
        <dbReference type="ChEBI" id="CHEBI:83099"/>
        <dbReference type="ChEBI" id="CHEBI:83142"/>
        <dbReference type="EC" id="1.2.4.4"/>
    </reaction>
</comment>
<dbReference type="OrthoDB" id="3845at2759"/>
<accession>A0A9P7KC70</accession>
<dbReference type="PANTHER" id="PTHR43380:SF1">
    <property type="entry name" value="2-OXOISOVALERATE DEHYDROGENASE SUBUNIT ALPHA, MITOCHONDRIAL"/>
    <property type="match status" value="1"/>
</dbReference>
<sequence length="128" mass="14005">MIRLPSVSRAFSRRWATRGLASAAGNLPNSNSPIVSKLKFFNSVTGSDELIPTFRVLDGVGKPIDGAEIPEIDEKLAHRLYENMQLLPTLDNILYNVQRQGKISFYMTSHGEEATIIGSAAGLANDDE</sequence>
<name>A0A9P7KC70_9AGAR</name>
<dbReference type="GO" id="GO:0009083">
    <property type="term" value="P:branched-chain amino acid catabolic process"/>
    <property type="evidence" value="ECO:0007669"/>
    <property type="project" value="TreeGrafter"/>
</dbReference>
<comment type="caution">
    <text evidence="4">The sequence shown here is derived from an EMBL/GenBank/DDBJ whole genome shotgun (WGS) entry which is preliminary data.</text>
</comment>
<evidence type="ECO:0000256" key="1">
    <source>
        <dbReference type="ARBA" id="ARBA00023002"/>
    </source>
</evidence>
<evidence type="ECO:0000259" key="3">
    <source>
        <dbReference type="Pfam" id="PF00676"/>
    </source>
</evidence>
<dbReference type="InterPro" id="IPR001017">
    <property type="entry name" value="DH_E1"/>
</dbReference>
<dbReference type="EMBL" id="JABCKV010000020">
    <property type="protein sequence ID" value="KAG5646526.1"/>
    <property type="molecule type" value="Genomic_DNA"/>
</dbReference>
<comment type="function">
    <text evidence="2">The branched-chain alpha-keto dehydrogenase complex catalyzes the overall conversion of alpha-keto acids to acyl-CoA and CO(2). It contains multiple copies of three enzymatic components: branched-chain alpha-keto acid decarboxylase (E1), lipoamide acyltransferase (E2) and lipoamide dehydrogenase (E3).</text>
</comment>
<dbReference type="InterPro" id="IPR029061">
    <property type="entry name" value="THDP-binding"/>
</dbReference>
<evidence type="ECO:0000313" key="4">
    <source>
        <dbReference type="EMBL" id="KAG5646526.1"/>
    </source>
</evidence>
<dbReference type="PANTHER" id="PTHR43380">
    <property type="entry name" value="2-OXOISOVALERATE DEHYDROGENASE SUBUNIT ALPHA, MITOCHONDRIAL"/>
    <property type="match status" value="1"/>
</dbReference>
<evidence type="ECO:0000313" key="5">
    <source>
        <dbReference type="Proteomes" id="UP000775547"/>
    </source>
</evidence>
<reference evidence="4" key="2">
    <citation type="submission" date="2021-10" db="EMBL/GenBank/DDBJ databases">
        <title>Phylogenomics reveals ancestral predisposition of the termite-cultivated fungus Termitomyces towards a domesticated lifestyle.</title>
        <authorList>
            <person name="Auxier B."/>
            <person name="Grum-Grzhimaylo A."/>
            <person name="Cardenas M.E."/>
            <person name="Lodge J.D."/>
            <person name="Laessoe T."/>
            <person name="Pedersen O."/>
            <person name="Smith M.E."/>
            <person name="Kuyper T.W."/>
            <person name="Franco-Molano E.A."/>
            <person name="Baroni T.J."/>
            <person name="Aanen D.K."/>
        </authorList>
    </citation>
    <scope>NUCLEOTIDE SEQUENCE</scope>
    <source>
        <strain evidence="4">AP01</strain>
        <tissue evidence="4">Mycelium</tissue>
    </source>
</reference>
<feature type="domain" description="Dehydrogenase E1 component" evidence="3">
    <location>
        <begin position="83"/>
        <end position="127"/>
    </location>
</feature>
<protein>
    <recommendedName>
        <fullName evidence="2">2-oxoisovalerate dehydrogenase subunit alpha</fullName>
        <ecNumber evidence="2">1.2.4.4</ecNumber>
    </recommendedName>
    <alternativeName>
        <fullName evidence="2">Branched-chain alpha-keto acid dehydrogenase E1 component alpha chain</fullName>
    </alternativeName>
</protein>
<comment type="cofactor">
    <cofactor evidence="2">
        <name>thiamine diphosphate</name>
        <dbReference type="ChEBI" id="CHEBI:58937"/>
    </cofactor>
</comment>
<reference evidence="4" key="1">
    <citation type="submission" date="2020-07" db="EMBL/GenBank/DDBJ databases">
        <authorList>
            <person name="Nieuwenhuis M."/>
            <person name="Van De Peppel L.J.J."/>
        </authorList>
    </citation>
    <scope>NUCLEOTIDE SEQUENCE</scope>
    <source>
        <strain evidence="4">AP01</strain>
        <tissue evidence="4">Mycelium</tissue>
    </source>
</reference>
<gene>
    <name evidence="4" type="ORF">DXG03_003293</name>
</gene>